<dbReference type="VEuPathDB" id="FungiDB:Bcin10g01110"/>
<dbReference type="Proteomes" id="UP000001798">
    <property type="component" value="Chromosome 10"/>
</dbReference>
<gene>
    <name evidence="2" type="ORF">BCIN_10g01110</name>
</gene>
<organism evidence="2 3">
    <name type="scientific">Botryotinia fuckeliana (strain B05.10)</name>
    <name type="common">Noble rot fungus</name>
    <name type="synonym">Botrytis cinerea</name>
    <dbReference type="NCBI Taxonomy" id="332648"/>
    <lineage>
        <taxon>Eukaryota</taxon>
        <taxon>Fungi</taxon>
        <taxon>Dikarya</taxon>
        <taxon>Ascomycota</taxon>
        <taxon>Pezizomycotina</taxon>
        <taxon>Leotiomycetes</taxon>
        <taxon>Helotiales</taxon>
        <taxon>Sclerotiniaceae</taxon>
        <taxon>Botrytis</taxon>
    </lineage>
</organism>
<name>A0A384JU86_BOTFB</name>
<keyword evidence="3" id="KW-1185">Reference proteome</keyword>
<reference evidence="2 3" key="3">
    <citation type="journal article" date="2017" name="Mol. Plant Pathol.">
        <title>A gapless genome sequence of the fungus Botrytis cinerea.</title>
        <authorList>
            <person name="Van Kan J.A."/>
            <person name="Stassen J.H."/>
            <person name="Mosbach A."/>
            <person name="Van Der Lee T.A."/>
            <person name="Faino L."/>
            <person name="Farmer A.D."/>
            <person name="Papasotiriou D.G."/>
            <person name="Zhou S."/>
            <person name="Seidl M.F."/>
            <person name="Cottam E."/>
            <person name="Edel D."/>
            <person name="Hahn M."/>
            <person name="Schwartz D.C."/>
            <person name="Dietrich R.A."/>
            <person name="Widdison S."/>
            <person name="Scalliet G."/>
        </authorList>
    </citation>
    <scope>NUCLEOTIDE SEQUENCE [LARGE SCALE GENOMIC DNA]</scope>
    <source>
        <strain evidence="2 3">B05.10</strain>
    </source>
</reference>
<dbReference type="OrthoDB" id="436496at2759"/>
<dbReference type="KEGG" id="bfu:BCIN_10g01110"/>
<sequence length="739" mass="83962">MPAHKGIKLQIISQWELKMHPEFPHPESTQFTFRSPKLDKEAFEGHGHSPATKSSDSKADRLLGRQSSIISVYIPSASGSRFFIRYNVGGAAHEGPWFYFKLYMNGRHVTSWGTNTKNRPSGQVMRALFEPGIEWDYKEGKTTYKNPGTEYRPFFFSRENEACAAADDGGLIEIRVFRARGRKRRNPQLVQYKDQSVYGVVMPTHGLVEKPQDARYYDWHLKDAKDNPFVTFKFHYRSWDHLERLHLIPPNHPRILESQVPVIARHLMASSQIIPQPDQPTGSPHTPTKYLGKVYTSDQIHDSLRAAYPPFDLSDSPYSPDEKNPWISRILDENQLDSSLTVKKDHRDVFVVSTDSSTEPDPFYISSSREKGIDRRIIPISAISALSIDGTGSPFSHGWLASAYNTRPLPDIPSRNSSTASRASATSRAPSVTPSLISYIDRDQPSPEPVIGTAIAVSIDSDVSEVSIAFDNESEEDEFDEEHNFEGLSALSPPPSRADSKRQGIISSSTIQPSFSLPNVTIRKPRHSINEISPLKIPPRKDSITAKSYVSTASDDTTGTLSLTESEWMRRTPSPLKEQEWMRRTPSPIKESKWMRRTPSPAKETLVERLWSPTPEKRENLRNRLLSPERMAEMMELSMTEDDDGLPQQEHETEDSAWNVDRVLDGGAVELMNLRHHHHHHHHSLDEQSGRENVGADYDDGRVFDDYEDNTMNMREKNGSRSSLESFENRMSMRDGNWI</sequence>
<evidence type="ECO:0000259" key="1">
    <source>
        <dbReference type="Pfam" id="PF25534"/>
    </source>
</evidence>
<dbReference type="RefSeq" id="XP_024551227.1">
    <property type="nucleotide sequence ID" value="XM_024695433.1"/>
</dbReference>
<dbReference type="Pfam" id="PF25534">
    <property type="entry name" value="DUF7918"/>
    <property type="match status" value="1"/>
</dbReference>
<feature type="domain" description="DUF7918" evidence="1">
    <location>
        <begin position="69"/>
        <end position="249"/>
    </location>
</feature>
<reference evidence="2 3" key="2">
    <citation type="journal article" date="2012" name="Eukaryot. Cell">
        <title>Genome update of Botrytis cinerea strains B05.10 and T4.</title>
        <authorList>
            <person name="Staats M."/>
            <person name="van Kan J.A."/>
        </authorList>
    </citation>
    <scope>NUCLEOTIDE SEQUENCE [LARGE SCALE GENOMIC DNA]</scope>
    <source>
        <strain evidence="2 3">B05.10</strain>
    </source>
</reference>
<dbReference type="AlphaFoldDB" id="A0A384JU86"/>
<protein>
    <recommendedName>
        <fullName evidence="1">DUF7918 domain-containing protein</fullName>
    </recommendedName>
</protein>
<reference evidence="2 3" key="1">
    <citation type="journal article" date="2011" name="PLoS Genet.">
        <title>Genomic analysis of the necrotrophic fungal pathogens Sclerotinia sclerotiorum and Botrytis cinerea.</title>
        <authorList>
            <person name="Amselem J."/>
            <person name="Cuomo C.A."/>
            <person name="van Kan J.A."/>
            <person name="Viaud M."/>
            <person name="Benito E.P."/>
            <person name="Couloux A."/>
            <person name="Coutinho P.M."/>
            <person name="de Vries R.P."/>
            <person name="Dyer P.S."/>
            <person name="Fillinger S."/>
            <person name="Fournier E."/>
            <person name="Gout L."/>
            <person name="Hahn M."/>
            <person name="Kohn L."/>
            <person name="Lapalu N."/>
            <person name="Plummer K.M."/>
            <person name="Pradier J.M."/>
            <person name="Quevillon E."/>
            <person name="Sharon A."/>
            <person name="Simon A."/>
            <person name="ten Have A."/>
            <person name="Tudzynski B."/>
            <person name="Tudzynski P."/>
            <person name="Wincker P."/>
            <person name="Andrew M."/>
            <person name="Anthouard V."/>
            <person name="Beever R.E."/>
            <person name="Beffa R."/>
            <person name="Benoit I."/>
            <person name="Bouzid O."/>
            <person name="Brault B."/>
            <person name="Chen Z."/>
            <person name="Choquer M."/>
            <person name="Collemare J."/>
            <person name="Cotton P."/>
            <person name="Danchin E.G."/>
            <person name="Da Silva C."/>
            <person name="Gautier A."/>
            <person name="Giraud C."/>
            <person name="Giraud T."/>
            <person name="Gonzalez C."/>
            <person name="Grossetete S."/>
            <person name="Guldener U."/>
            <person name="Henrissat B."/>
            <person name="Howlett B.J."/>
            <person name="Kodira C."/>
            <person name="Kretschmer M."/>
            <person name="Lappartient A."/>
            <person name="Leroch M."/>
            <person name="Levis C."/>
            <person name="Mauceli E."/>
            <person name="Neuveglise C."/>
            <person name="Oeser B."/>
            <person name="Pearson M."/>
            <person name="Poulain J."/>
            <person name="Poussereau N."/>
            <person name="Quesneville H."/>
            <person name="Rascle C."/>
            <person name="Schumacher J."/>
            <person name="Segurens B."/>
            <person name="Sexton A."/>
            <person name="Silva E."/>
            <person name="Sirven C."/>
            <person name="Soanes D.M."/>
            <person name="Talbot N.J."/>
            <person name="Templeton M."/>
            <person name="Yandava C."/>
            <person name="Yarden O."/>
            <person name="Zeng Q."/>
            <person name="Rollins J.A."/>
            <person name="Lebrun M.H."/>
            <person name="Dickman M."/>
        </authorList>
    </citation>
    <scope>NUCLEOTIDE SEQUENCE [LARGE SCALE GENOMIC DNA]</scope>
    <source>
        <strain evidence="2 3">B05.10</strain>
    </source>
</reference>
<evidence type="ECO:0000313" key="2">
    <source>
        <dbReference type="EMBL" id="ATZ54090.1"/>
    </source>
</evidence>
<dbReference type="GeneID" id="5436318"/>
<evidence type="ECO:0000313" key="3">
    <source>
        <dbReference type="Proteomes" id="UP000001798"/>
    </source>
</evidence>
<dbReference type="EMBL" id="CP009814">
    <property type="protein sequence ID" value="ATZ54090.1"/>
    <property type="molecule type" value="Genomic_DNA"/>
</dbReference>
<dbReference type="InterPro" id="IPR057678">
    <property type="entry name" value="DUF7918"/>
</dbReference>
<proteinExistence type="predicted"/>
<accession>A0A384JU86</accession>